<evidence type="ECO:0000313" key="4">
    <source>
        <dbReference type="Proteomes" id="UP000001940"/>
    </source>
</evidence>
<dbReference type="InterPro" id="IPR001304">
    <property type="entry name" value="C-type_lectin-like"/>
</dbReference>
<dbReference type="GeneID" id="190430"/>
<dbReference type="WormBase" id="Y60A3A.2">
    <property type="protein sequence ID" value="CE48174"/>
    <property type="gene ID" value="WBGene00013357"/>
    <property type="gene designation" value="clec-260"/>
</dbReference>
<dbReference type="eggNOG" id="KOG4297">
    <property type="taxonomic scope" value="Eukaryota"/>
</dbReference>
<reference evidence="3 4" key="1">
    <citation type="journal article" date="1998" name="Science">
        <title>Genome sequence of the nematode C. elegans: a platform for investigating biology.</title>
        <authorList>
            <consortium name="The C. elegans sequencing consortium"/>
            <person name="Sulson J.E."/>
            <person name="Waterston R."/>
        </authorList>
    </citation>
    <scope>NUCLEOTIDE SEQUENCE [LARGE SCALE GENOMIC DNA]</scope>
    <source>
        <strain evidence="3 4">Bristol N2</strain>
    </source>
</reference>
<dbReference type="PANTHER" id="PTHR23124:SF152">
    <property type="entry name" value="C-TYPE LECTIN-RELATED"/>
    <property type="match status" value="1"/>
</dbReference>
<dbReference type="InterPro" id="IPR016186">
    <property type="entry name" value="C-type_lectin-like/link_sf"/>
</dbReference>
<dbReference type="KEGG" id="cel:CELE_Y60A3A.2"/>
<dbReference type="SMR" id="Q9U201"/>
<dbReference type="PANTHER" id="PTHR23124">
    <property type="entry name" value="C-TYPE LECTIN DOMAIN-CONTAINING PROTEIN-RELATED-RELATED"/>
    <property type="match status" value="1"/>
</dbReference>
<protein>
    <submittedName>
        <fullName evidence="3">C-type lectin domain-containing protein</fullName>
    </submittedName>
</protein>
<dbReference type="Proteomes" id="UP000001940">
    <property type="component" value="Chromosome V"/>
</dbReference>
<dbReference type="InParanoid" id="Q9U201"/>
<feature type="compositionally biased region" description="Low complexity" evidence="1">
    <location>
        <begin position="60"/>
        <end position="74"/>
    </location>
</feature>
<keyword evidence="4" id="KW-1185">Reference proteome</keyword>
<evidence type="ECO:0000259" key="2">
    <source>
        <dbReference type="SMART" id="SM00034"/>
    </source>
</evidence>
<evidence type="ECO:0000256" key="1">
    <source>
        <dbReference type="SAM" id="MobiDB-lite"/>
    </source>
</evidence>
<organism evidence="3 4">
    <name type="scientific">Caenorhabditis elegans</name>
    <dbReference type="NCBI Taxonomy" id="6239"/>
    <lineage>
        <taxon>Eukaryota</taxon>
        <taxon>Metazoa</taxon>
        <taxon>Ecdysozoa</taxon>
        <taxon>Nematoda</taxon>
        <taxon>Chromadorea</taxon>
        <taxon>Rhabditida</taxon>
        <taxon>Rhabditina</taxon>
        <taxon>Rhabditomorpha</taxon>
        <taxon>Rhabditoidea</taxon>
        <taxon>Rhabditidae</taxon>
        <taxon>Peloderinae</taxon>
        <taxon>Caenorhabditis</taxon>
    </lineage>
</organism>
<dbReference type="Gene3D" id="3.10.100.10">
    <property type="entry name" value="Mannose-Binding Protein A, subunit A"/>
    <property type="match status" value="1"/>
</dbReference>
<dbReference type="CDD" id="cd00037">
    <property type="entry name" value="CLECT"/>
    <property type="match status" value="1"/>
</dbReference>
<dbReference type="HOGENOM" id="CLU_1148076_0_0_1"/>
<dbReference type="UCSC" id="Y60A3A.2">
    <property type="organism name" value="c. elegans"/>
</dbReference>
<dbReference type="EMBL" id="BX284605">
    <property type="protein sequence ID" value="CAB60390.2"/>
    <property type="molecule type" value="Genomic_DNA"/>
</dbReference>
<evidence type="ECO:0000313" key="3">
    <source>
        <dbReference type="EMBL" id="CAB60390.2"/>
    </source>
</evidence>
<dbReference type="InterPro" id="IPR016187">
    <property type="entry name" value="CTDL_fold"/>
</dbReference>
<evidence type="ECO:0000313" key="5">
    <source>
        <dbReference type="WormBase" id="Y60A3A.2"/>
    </source>
</evidence>
<dbReference type="RefSeq" id="NP_507868.2">
    <property type="nucleotide sequence ID" value="NM_075467.4"/>
</dbReference>
<proteinExistence type="predicted"/>
<name>Q9U201_CAEEL</name>
<dbReference type="PaxDb" id="6239-Y60A3A.2"/>
<dbReference type="AGR" id="WB:WBGene00013357"/>
<feature type="region of interest" description="Disordered" evidence="1">
    <location>
        <begin position="31"/>
        <end position="75"/>
    </location>
</feature>
<gene>
    <name evidence="3 5" type="primary">clec-260</name>
    <name evidence="3" type="ORF">CELE_Y60A3A.2</name>
    <name evidence="5" type="ORF">Y60A3A.2</name>
</gene>
<dbReference type="SUPFAM" id="SSF56436">
    <property type="entry name" value="C-type lectin-like"/>
    <property type="match status" value="1"/>
</dbReference>
<dbReference type="SMART" id="SM00034">
    <property type="entry name" value="CLECT"/>
    <property type="match status" value="1"/>
</dbReference>
<sequence>MGRPTRQKQSNIRNLANWKAAQAEARILAEEQQRGSTQNRRATLPAASPRQLNGRLTNGPRRSSTPRSSIATSSQAVKRKLRSLANIIYFSFLLAFFGNNKHDGAEAACQAQGAKLSGFQTTDESMRATHLLRAVINQASPGANTVAWLGGIRKASCPTVQSCTPANSYQWTDGHTTGTAGFTFGVNQPDILGGVQFCLTQNVHAKVDSGLTSAQWHFFNGNLDDVECYATLNTYLCGKVPN</sequence>
<dbReference type="AlphaFoldDB" id="Q9U201"/>
<dbReference type="Bgee" id="WBGene00013357">
    <property type="expression patterns" value="Expressed in adult organism and 1 other cell type or tissue"/>
</dbReference>
<dbReference type="CTD" id="190430"/>
<feature type="domain" description="C-type lectin" evidence="2">
    <location>
        <begin position="83"/>
        <end position="238"/>
    </location>
</feature>
<accession>Q9U201</accession>